<reference evidence="11 12" key="1">
    <citation type="submission" date="2024-09" db="EMBL/GenBank/DDBJ databases">
        <authorList>
            <person name="Sun Q."/>
            <person name="Mori K."/>
        </authorList>
    </citation>
    <scope>NUCLEOTIDE SEQUENCE [LARGE SCALE GENOMIC DNA]</scope>
    <source>
        <strain evidence="11 12">TBRC 1432</strain>
    </source>
</reference>
<feature type="region of interest" description="Disordered" evidence="8">
    <location>
        <begin position="291"/>
        <end position="394"/>
    </location>
</feature>
<dbReference type="PANTHER" id="PTHR43289:SF6">
    <property type="entry name" value="SERINE_THREONINE-PROTEIN KINASE NEKL-3"/>
    <property type="match status" value="1"/>
</dbReference>
<feature type="transmembrane region" description="Helical" evidence="9">
    <location>
        <begin position="397"/>
        <end position="418"/>
    </location>
</feature>
<keyword evidence="5 11" id="KW-0418">Kinase</keyword>
<protein>
    <recommendedName>
        <fullName evidence="1">non-specific serine/threonine protein kinase</fullName>
        <ecNumber evidence="1">2.7.11.1</ecNumber>
    </recommendedName>
</protein>
<dbReference type="PROSITE" id="PS50011">
    <property type="entry name" value="PROTEIN_KINASE_DOM"/>
    <property type="match status" value="1"/>
</dbReference>
<evidence type="ECO:0000259" key="10">
    <source>
        <dbReference type="PROSITE" id="PS50011"/>
    </source>
</evidence>
<dbReference type="PROSITE" id="PS00108">
    <property type="entry name" value="PROTEIN_KINASE_ST"/>
    <property type="match status" value="1"/>
</dbReference>
<keyword evidence="9" id="KW-0472">Membrane</keyword>
<dbReference type="SMART" id="SM00220">
    <property type="entry name" value="S_TKc"/>
    <property type="match status" value="1"/>
</dbReference>
<evidence type="ECO:0000256" key="6">
    <source>
        <dbReference type="ARBA" id="ARBA00022840"/>
    </source>
</evidence>
<dbReference type="EMBL" id="JBHLUD010000003">
    <property type="protein sequence ID" value="MFC0542118.1"/>
    <property type="molecule type" value="Genomic_DNA"/>
</dbReference>
<dbReference type="PANTHER" id="PTHR43289">
    <property type="entry name" value="MITOGEN-ACTIVATED PROTEIN KINASE KINASE KINASE 20-RELATED"/>
    <property type="match status" value="1"/>
</dbReference>
<dbReference type="InterPro" id="IPR000719">
    <property type="entry name" value="Prot_kinase_dom"/>
</dbReference>
<gene>
    <name evidence="11" type="ORF">ACFFH7_11545</name>
</gene>
<keyword evidence="9" id="KW-1133">Transmembrane helix</keyword>
<evidence type="ECO:0000256" key="4">
    <source>
        <dbReference type="ARBA" id="ARBA00022741"/>
    </source>
</evidence>
<comment type="caution">
    <text evidence="11">The sequence shown here is derived from an EMBL/GenBank/DDBJ whole genome shotgun (WGS) entry which is preliminary data.</text>
</comment>
<dbReference type="InterPro" id="IPR011009">
    <property type="entry name" value="Kinase-like_dom_sf"/>
</dbReference>
<keyword evidence="6 7" id="KW-0067">ATP-binding</keyword>
<evidence type="ECO:0000256" key="8">
    <source>
        <dbReference type="SAM" id="MobiDB-lite"/>
    </source>
</evidence>
<dbReference type="SUPFAM" id="SSF56112">
    <property type="entry name" value="Protein kinase-like (PK-like)"/>
    <property type="match status" value="1"/>
</dbReference>
<keyword evidence="4 7" id="KW-0547">Nucleotide-binding</keyword>
<feature type="transmembrane region" description="Helical" evidence="9">
    <location>
        <begin position="551"/>
        <end position="572"/>
    </location>
</feature>
<keyword evidence="12" id="KW-1185">Reference proteome</keyword>
<keyword evidence="9" id="KW-0812">Transmembrane</keyword>
<name>A0ABV6MPB2_9PSEU</name>
<dbReference type="Pfam" id="PF00069">
    <property type="entry name" value="Pkinase"/>
    <property type="match status" value="1"/>
</dbReference>
<evidence type="ECO:0000256" key="3">
    <source>
        <dbReference type="ARBA" id="ARBA00022679"/>
    </source>
</evidence>
<dbReference type="Gene3D" id="3.30.200.20">
    <property type="entry name" value="Phosphorylase Kinase, domain 1"/>
    <property type="match status" value="1"/>
</dbReference>
<sequence length="605" mass="63247">MTAPANVVNALPQYELGAMIGAGGMGVVYAGVHRSLGRHVAIKQLPADMVHKPGMGSRFDREAKVLASLDHPHIVPVYDYVRTARDSLLVMEKLDGGTVFDRSQGRGITPDAACAIILATLAGLHAAHSAGVLHLDVKPKNLLFTRQGVLKVADFGIAQVISEGTTLVTHGGEVLGTPAYISPEQASGNPLTPAADVYSAGTVLYEMLSGTLPFADDRGALSMMRQHIFGDPRPITGVPAPLAEVVMRSVARETHQRYRDAEGFAADLAAAADTTFGPGWLQQSRIPVHLSPRVTSGGSQPRPRPTLHATQVEEGTRSDWFTGEQPKSAWPEENRTVREHTARLDEEPDTRRQAGTLPVNGAYPGQAGAQPTDRSQSGRLDAAPADRRPREATRRSALVPTLVAVLAFVALVVTAFIAPTPGARTAVTQLAVMGSPPGQPANIDLSLPVPITGGEATMSLWLAGFQVASASGKDSVAFPALTRWLVGGAVTGRLQSATGTQEFPAIPQQFPLASAMGAGSLLACLFALAYLESTLRTVRRGRTGAGKYVAAVPLGALFGLGGWLLVAVLAAHEPALPFGIGCAVAGALTAVATVWATAVRAPSRA</sequence>
<dbReference type="RefSeq" id="WP_273943081.1">
    <property type="nucleotide sequence ID" value="NZ_CP097263.1"/>
</dbReference>
<feature type="binding site" evidence="7">
    <location>
        <position position="43"/>
    </location>
    <ligand>
        <name>ATP</name>
        <dbReference type="ChEBI" id="CHEBI:30616"/>
    </ligand>
</feature>
<evidence type="ECO:0000256" key="5">
    <source>
        <dbReference type="ARBA" id="ARBA00022777"/>
    </source>
</evidence>
<evidence type="ECO:0000256" key="2">
    <source>
        <dbReference type="ARBA" id="ARBA00022527"/>
    </source>
</evidence>
<evidence type="ECO:0000256" key="1">
    <source>
        <dbReference type="ARBA" id="ARBA00012513"/>
    </source>
</evidence>
<evidence type="ECO:0000313" key="12">
    <source>
        <dbReference type="Proteomes" id="UP001589810"/>
    </source>
</evidence>
<evidence type="ECO:0000313" key="11">
    <source>
        <dbReference type="EMBL" id="MFC0542118.1"/>
    </source>
</evidence>
<feature type="compositionally biased region" description="Basic and acidic residues" evidence="8">
    <location>
        <begin position="384"/>
        <end position="394"/>
    </location>
</feature>
<feature type="compositionally biased region" description="Basic and acidic residues" evidence="8">
    <location>
        <begin position="330"/>
        <end position="352"/>
    </location>
</feature>
<feature type="transmembrane region" description="Helical" evidence="9">
    <location>
        <begin position="510"/>
        <end position="531"/>
    </location>
</feature>
<dbReference type="CDD" id="cd14014">
    <property type="entry name" value="STKc_PknB_like"/>
    <property type="match status" value="1"/>
</dbReference>
<feature type="transmembrane region" description="Helical" evidence="9">
    <location>
        <begin position="578"/>
        <end position="599"/>
    </location>
</feature>
<keyword evidence="3 11" id="KW-0808">Transferase</keyword>
<dbReference type="InterPro" id="IPR017441">
    <property type="entry name" value="Protein_kinase_ATP_BS"/>
</dbReference>
<evidence type="ECO:0000256" key="7">
    <source>
        <dbReference type="PROSITE-ProRule" id="PRU10141"/>
    </source>
</evidence>
<organism evidence="11 12">
    <name type="scientific">Kutzneria chonburiensis</name>
    <dbReference type="NCBI Taxonomy" id="1483604"/>
    <lineage>
        <taxon>Bacteria</taxon>
        <taxon>Bacillati</taxon>
        <taxon>Actinomycetota</taxon>
        <taxon>Actinomycetes</taxon>
        <taxon>Pseudonocardiales</taxon>
        <taxon>Pseudonocardiaceae</taxon>
        <taxon>Kutzneria</taxon>
    </lineage>
</organism>
<dbReference type="Gene3D" id="1.10.510.10">
    <property type="entry name" value="Transferase(Phosphotransferase) domain 1"/>
    <property type="match status" value="1"/>
</dbReference>
<dbReference type="EC" id="2.7.11.1" evidence="1"/>
<dbReference type="Proteomes" id="UP001589810">
    <property type="component" value="Unassembled WGS sequence"/>
</dbReference>
<dbReference type="GO" id="GO:0004674">
    <property type="term" value="F:protein serine/threonine kinase activity"/>
    <property type="evidence" value="ECO:0007669"/>
    <property type="project" value="UniProtKB-EC"/>
</dbReference>
<accession>A0ABV6MPB2</accession>
<keyword evidence="2" id="KW-0723">Serine/threonine-protein kinase</keyword>
<feature type="domain" description="Protein kinase" evidence="10">
    <location>
        <begin position="14"/>
        <end position="276"/>
    </location>
</feature>
<proteinExistence type="predicted"/>
<evidence type="ECO:0000256" key="9">
    <source>
        <dbReference type="SAM" id="Phobius"/>
    </source>
</evidence>
<dbReference type="InterPro" id="IPR008271">
    <property type="entry name" value="Ser/Thr_kinase_AS"/>
</dbReference>
<dbReference type="PROSITE" id="PS00107">
    <property type="entry name" value="PROTEIN_KINASE_ATP"/>
    <property type="match status" value="1"/>
</dbReference>